<dbReference type="SUPFAM" id="SSF100950">
    <property type="entry name" value="NagB/RpiA/CoA transferase-like"/>
    <property type="match status" value="1"/>
</dbReference>
<dbReference type="Gene3D" id="3.40.50.10470">
    <property type="entry name" value="Translation initiation factor eif-2b, domain 2"/>
    <property type="match status" value="1"/>
</dbReference>
<dbReference type="InterPro" id="IPR051501">
    <property type="entry name" value="eIF2B_alpha/beta/delta"/>
</dbReference>
<comment type="subcellular location">
    <subcellularLocation>
        <location evidence="1">Cytoplasm</location>
        <location evidence="1">Cytosol</location>
    </subcellularLocation>
</comment>
<evidence type="ECO:0000256" key="8">
    <source>
        <dbReference type="ARBA" id="ARBA00046432"/>
    </source>
</evidence>
<dbReference type="InterPro" id="IPR042528">
    <property type="entry name" value="elF-2B_alpha_N"/>
</dbReference>
<dbReference type="PANTHER" id="PTHR45860:SF1">
    <property type="entry name" value="TRANSLATION INITIATION FACTOR EIF-2B SUBUNIT ALPHA"/>
    <property type="match status" value="1"/>
</dbReference>
<evidence type="ECO:0000256" key="2">
    <source>
        <dbReference type="ARBA" id="ARBA00007251"/>
    </source>
</evidence>
<dbReference type="GO" id="GO:0005851">
    <property type="term" value="C:eukaryotic translation initiation factor 2B complex"/>
    <property type="evidence" value="ECO:0007669"/>
    <property type="project" value="TreeGrafter"/>
</dbReference>
<dbReference type="InterPro" id="IPR042529">
    <property type="entry name" value="IF_2B-like_C"/>
</dbReference>
<organism evidence="10 11">
    <name type="scientific">Wickerhamomyces pijperi</name>
    <name type="common">Yeast</name>
    <name type="synonym">Pichia pijperi</name>
    <dbReference type="NCBI Taxonomy" id="599730"/>
    <lineage>
        <taxon>Eukaryota</taxon>
        <taxon>Fungi</taxon>
        <taxon>Dikarya</taxon>
        <taxon>Ascomycota</taxon>
        <taxon>Saccharomycotina</taxon>
        <taxon>Saccharomycetes</taxon>
        <taxon>Phaffomycetales</taxon>
        <taxon>Wickerhamomycetaceae</taxon>
        <taxon>Wickerhamomyces</taxon>
    </lineage>
</organism>
<keyword evidence="11" id="KW-1185">Reference proteome</keyword>
<reference evidence="10" key="1">
    <citation type="journal article" date="2021" name="Open Biol.">
        <title>Shared evolutionary footprints suggest mitochondrial oxidative damage underlies multiple complex I losses in fungi.</title>
        <authorList>
            <person name="Schikora-Tamarit M.A."/>
            <person name="Marcet-Houben M."/>
            <person name="Nosek J."/>
            <person name="Gabaldon T."/>
        </authorList>
    </citation>
    <scope>NUCLEOTIDE SEQUENCE</scope>
    <source>
        <strain evidence="10">CBS2887</strain>
    </source>
</reference>
<dbReference type="Pfam" id="PF01008">
    <property type="entry name" value="IF-2B"/>
    <property type="match status" value="1"/>
</dbReference>
<comment type="similarity">
    <text evidence="2 9">Belongs to the eIF-2B alpha/beta/delta subunits family.</text>
</comment>
<protein>
    <recommendedName>
        <fullName evidence="6">Translation initiation factor eIF2B subunit alpha</fullName>
    </recommendedName>
    <alternativeName>
        <fullName evidence="7">eIF2B GDP-GTP exchange factor subunit alpha</fullName>
    </alternativeName>
</protein>
<comment type="caution">
    <text evidence="10">The sequence shown here is derived from an EMBL/GenBank/DDBJ whole genome shotgun (WGS) entry which is preliminary data.</text>
</comment>
<gene>
    <name evidence="10" type="ORF">WICPIJ_001257</name>
</gene>
<dbReference type="GO" id="GO:0005829">
    <property type="term" value="C:cytosol"/>
    <property type="evidence" value="ECO:0007669"/>
    <property type="project" value="UniProtKB-SubCell"/>
</dbReference>
<keyword evidence="3" id="KW-0963">Cytoplasm</keyword>
<dbReference type="PANTHER" id="PTHR45860">
    <property type="entry name" value="TRANSLATION INITIATION FACTOR EIF-2B SUBUNIT ALPHA"/>
    <property type="match status" value="1"/>
</dbReference>
<dbReference type="EMBL" id="JAEUBG010000631">
    <property type="protein sequence ID" value="KAH3687760.1"/>
    <property type="molecule type" value="Genomic_DNA"/>
</dbReference>
<dbReference type="OrthoDB" id="10249309at2759"/>
<keyword evidence="4" id="KW-0396">Initiation factor</keyword>
<accession>A0A9P8QE23</accession>
<dbReference type="InterPro" id="IPR000649">
    <property type="entry name" value="IF-2B-related"/>
</dbReference>
<evidence type="ECO:0000256" key="9">
    <source>
        <dbReference type="RuleBase" id="RU003814"/>
    </source>
</evidence>
<proteinExistence type="inferred from homology"/>
<evidence type="ECO:0000256" key="7">
    <source>
        <dbReference type="ARBA" id="ARBA00044236"/>
    </source>
</evidence>
<evidence type="ECO:0000313" key="11">
    <source>
        <dbReference type="Proteomes" id="UP000774326"/>
    </source>
</evidence>
<evidence type="ECO:0000256" key="5">
    <source>
        <dbReference type="ARBA" id="ARBA00022917"/>
    </source>
</evidence>
<evidence type="ECO:0000256" key="6">
    <source>
        <dbReference type="ARBA" id="ARBA00044208"/>
    </source>
</evidence>
<evidence type="ECO:0000256" key="4">
    <source>
        <dbReference type="ARBA" id="ARBA00022540"/>
    </source>
</evidence>
<dbReference type="GO" id="GO:0005085">
    <property type="term" value="F:guanyl-nucleotide exchange factor activity"/>
    <property type="evidence" value="ECO:0007669"/>
    <property type="project" value="TreeGrafter"/>
</dbReference>
<evidence type="ECO:0000256" key="1">
    <source>
        <dbReference type="ARBA" id="ARBA00004514"/>
    </source>
</evidence>
<dbReference type="Proteomes" id="UP000774326">
    <property type="component" value="Unassembled WGS sequence"/>
</dbReference>
<evidence type="ECO:0000256" key="3">
    <source>
        <dbReference type="ARBA" id="ARBA00022490"/>
    </source>
</evidence>
<comment type="subunit">
    <text evidence="8">Component of the translation initiation factor 2B (eIF2B) complex which is a heterodecamer of two sets of five different subunits: alpha, beta, gamma, delta and epsilon. Subunits alpha, beta and delta comprise a regulatory subcomplex and subunits epsilon and gamma comprise a catalytic subcomplex. Within the complex, the hexameric regulatory complex resides at the center, with the two heterodimeric catalytic subcomplexes bound on opposite sides.</text>
</comment>
<dbReference type="AlphaFoldDB" id="A0A9P8QE23"/>
<reference evidence="10" key="2">
    <citation type="submission" date="2021-01" db="EMBL/GenBank/DDBJ databases">
        <authorList>
            <person name="Schikora-Tamarit M.A."/>
        </authorList>
    </citation>
    <scope>NUCLEOTIDE SEQUENCE</scope>
    <source>
        <strain evidence="10">CBS2887</strain>
    </source>
</reference>
<name>A0A9P8QE23_WICPI</name>
<dbReference type="InterPro" id="IPR037171">
    <property type="entry name" value="NagB/RpiA_transferase-like"/>
</dbReference>
<keyword evidence="5" id="KW-0648">Protein biosynthesis</keyword>
<evidence type="ECO:0000313" key="10">
    <source>
        <dbReference type="EMBL" id="KAH3687760.1"/>
    </source>
</evidence>
<sequence>MSANSDFDITATYLQYLHDDPEMTMPIAAIETLVSLLKIKQPATSTELITILHSAIETLKASIPNAISLSAGCDLFMRFVLRNTHLYQDYEACRRHLVENGQLFLQRSKECRTKIAEIGFKFITDDDIVLVHSFSRTVSTLLSYAKAKKIRFRVIVTEARPTFQGESMAKLLRDQGIPVSLIVDSAVGYVINKVDKVLVGAEGVAESGGIINHVGSYQIGVLAKNANKPLYVVSESHKFVRLFPLAPDDIPTNDDVMEFSTEQDRVTKSPLVDFTPHEFITALITDLGVLTPSAVSEELIKMCQQGLNELRVQFTVSEPRTTGDFNRRHQMVKHVDLPRWELDTLDNFNESLGLQALQRAQHDTLMQVGLGLKSLSPDPFSARSFNVRVKNSFILSHVTSFDGFTDIDSLELQLGALLHQLDQVLVDQGLN</sequence>
<dbReference type="Gene3D" id="1.20.120.1070">
    <property type="entry name" value="Translation initiation factor eIF-2B, N-terminal domain"/>
    <property type="match status" value="1"/>
</dbReference>
<dbReference type="GO" id="GO:0003743">
    <property type="term" value="F:translation initiation factor activity"/>
    <property type="evidence" value="ECO:0007669"/>
    <property type="project" value="UniProtKB-KW"/>
</dbReference>